<proteinExistence type="predicted"/>
<sequence length="218" mass="25276">MELFFLSLPGFLALILSGFLVWRVSAFFRYTRNQERTAASVNPRSGDSTRSGEIEMHDIMARSDALNQRIEKAFQEAVQKFLNEEAKHLFEVTDRLAREYQNLAEDSQGTYTRVIDEASKMISDEARKATAAFSEFVKGEMARYERLTDQGLEEWRRTLKEEIEKKKEIGLKRVEESIYRILFFVSTEVLGKSIDLEGHQELVVRALDDAKRQGFFDI</sequence>
<evidence type="ECO:0000313" key="1">
    <source>
        <dbReference type="EMBL" id="TSC66550.1"/>
    </source>
</evidence>
<reference evidence="1 2" key="1">
    <citation type="submission" date="2017-08" db="EMBL/GenBank/DDBJ databases">
        <title>Mechanisms for carbon and nitrogen cycling indicate functional differentiation within the Candidate Phyla Radiation.</title>
        <authorList>
            <person name="Danczak R.E."/>
            <person name="Johnston M.D."/>
            <person name="Kenah C."/>
            <person name="Slattery M."/>
            <person name="Wrighton K.C."/>
            <person name="Wilkins M.J."/>
        </authorList>
    </citation>
    <scope>NUCLEOTIDE SEQUENCE [LARGE SCALE GENOMIC DNA]</scope>
    <source>
        <strain evidence="1">Gr01-1014_85</strain>
    </source>
</reference>
<comment type="caution">
    <text evidence="1">The sequence shown here is derived from an EMBL/GenBank/DDBJ whole genome shotgun (WGS) entry which is preliminary data.</text>
</comment>
<dbReference type="EMBL" id="VMFD01000002">
    <property type="protein sequence ID" value="TSC66550.1"/>
    <property type="molecule type" value="Genomic_DNA"/>
</dbReference>
<evidence type="ECO:0000313" key="2">
    <source>
        <dbReference type="Proteomes" id="UP000316253"/>
    </source>
</evidence>
<dbReference type="AlphaFoldDB" id="A0A554JE36"/>
<protein>
    <submittedName>
        <fullName evidence="1">Uncharacterized protein</fullName>
    </submittedName>
</protein>
<name>A0A554JE36_9BACT</name>
<accession>A0A554JE36</accession>
<organism evidence="1 2">
    <name type="scientific">Candidatus Berkelbacteria bacterium Gr01-1014_85</name>
    <dbReference type="NCBI Taxonomy" id="2017150"/>
    <lineage>
        <taxon>Bacteria</taxon>
        <taxon>Candidatus Berkelbacteria</taxon>
    </lineage>
</organism>
<gene>
    <name evidence="1" type="ORF">CEO22_28</name>
</gene>
<dbReference type="Proteomes" id="UP000316253">
    <property type="component" value="Unassembled WGS sequence"/>
</dbReference>